<dbReference type="InterPro" id="IPR046848">
    <property type="entry name" value="E_motif"/>
</dbReference>
<dbReference type="PROSITE" id="PS51375">
    <property type="entry name" value="PPR"/>
    <property type="match status" value="6"/>
</dbReference>
<feature type="repeat" description="PPR" evidence="2">
    <location>
        <begin position="416"/>
        <end position="450"/>
    </location>
</feature>
<dbReference type="FunFam" id="1.25.40.10:FF:000073">
    <property type="entry name" value="Pentatricopeptide repeat-containing protein chloroplastic"/>
    <property type="match status" value="1"/>
</dbReference>
<dbReference type="Pfam" id="PF13041">
    <property type="entry name" value="PPR_2"/>
    <property type="match status" value="3"/>
</dbReference>
<dbReference type="Proteomes" id="UP001153076">
    <property type="component" value="Unassembled WGS sequence"/>
</dbReference>
<evidence type="ECO:0000313" key="3">
    <source>
        <dbReference type="EMBL" id="KAJ8453138.1"/>
    </source>
</evidence>
<feature type="repeat" description="PPR" evidence="2">
    <location>
        <begin position="751"/>
        <end position="785"/>
    </location>
</feature>
<dbReference type="PANTHER" id="PTHR24015:SF1780">
    <property type="entry name" value="REPEAT SUPERFAMILY PROTEIN, PUTATIVE-RELATED"/>
    <property type="match status" value="1"/>
</dbReference>
<evidence type="ECO:0000313" key="4">
    <source>
        <dbReference type="Proteomes" id="UP001153076"/>
    </source>
</evidence>
<dbReference type="Pfam" id="PF01535">
    <property type="entry name" value="PPR"/>
    <property type="match status" value="4"/>
</dbReference>
<organism evidence="3 4">
    <name type="scientific">Carnegiea gigantea</name>
    <dbReference type="NCBI Taxonomy" id="171969"/>
    <lineage>
        <taxon>Eukaryota</taxon>
        <taxon>Viridiplantae</taxon>
        <taxon>Streptophyta</taxon>
        <taxon>Embryophyta</taxon>
        <taxon>Tracheophyta</taxon>
        <taxon>Spermatophyta</taxon>
        <taxon>Magnoliopsida</taxon>
        <taxon>eudicotyledons</taxon>
        <taxon>Gunneridae</taxon>
        <taxon>Pentapetalae</taxon>
        <taxon>Caryophyllales</taxon>
        <taxon>Cactineae</taxon>
        <taxon>Cactaceae</taxon>
        <taxon>Cactoideae</taxon>
        <taxon>Echinocereeae</taxon>
        <taxon>Carnegiea</taxon>
    </lineage>
</organism>
<evidence type="ECO:0000256" key="1">
    <source>
        <dbReference type="ARBA" id="ARBA00022737"/>
    </source>
</evidence>
<dbReference type="OrthoDB" id="1902039at2759"/>
<feature type="repeat" description="PPR" evidence="2">
    <location>
        <begin position="685"/>
        <end position="715"/>
    </location>
</feature>
<comment type="caution">
    <text evidence="3">The sequence shown here is derived from an EMBL/GenBank/DDBJ whole genome shotgun (WGS) entry which is preliminary data.</text>
</comment>
<accession>A0A9Q1L269</accession>
<feature type="repeat" description="PPR" evidence="2">
    <location>
        <begin position="315"/>
        <end position="349"/>
    </location>
</feature>
<feature type="repeat" description="PPR" evidence="2">
    <location>
        <begin position="716"/>
        <end position="750"/>
    </location>
</feature>
<dbReference type="GO" id="GO:0003723">
    <property type="term" value="F:RNA binding"/>
    <property type="evidence" value="ECO:0007669"/>
    <property type="project" value="InterPro"/>
</dbReference>
<feature type="repeat" description="PPR" evidence="2">
    <location>
        <begin position="214"/>
        <end position="248"/>
    </location>
</feature>
<dbReference type="Gene3D" id="1.25.40.10">
    <property type="entry name" value="Tetratricopeptide repeat domain"/>
    <property type="match status" value="7"/>
</dbReference>
<proteinExistence type="predicted"/>
<protein>
    <recommendedName>
        <fullName evidence="5">Pentatricopeptide repeat-containing protein</fullName>
    </recommendedName>
</protein>
<dbReference type="InterPro" id="IPR046960">
    <property type="entry name" value="PPR_At4g14850-like_plant"/>
</dbReference>
<dbReference type="NCBIfam" id="TIGR00756">
    <property type="entry name" value="PPR"/>
    <property type="match status" value="5"/>
</dbReference>
<dbReference type="FunFam" id="1.25.40.10:FF:001093">
    <property type="entry name" value="Pentatricopeptide repeat-containing protein At2g34400"/>
    <property type="match status" value="1"/>
</dbReference>
<dbReference type="EMBL" id="JAKOGI010000001">
    <property type="protein sequence ID" value="KAJ8453138.1"/>
    <property type="molecule type" value="Genomic_DNA"/>
</dbReference>
<dbReference type="AlphaFoldDB" id="A0A9Q1L269"/>
<name>A0A9Q1L269_9CARY</name>
<evidence type="ECO:0008006" key="5">
    <source>
        <dbReference type="Google" id="ProtNLM"/>
    </source>
</evidence>
<dbReference type="InterPro" id="IPR011990">
    <property type="entry name" value="TPR-like_helical_dom_sf"/>
</dbReference>
<keyword evidence="1" id="KW-0677">Repeat</keyword>
<keyword evidence="4" id="KW-1185">Reference proteome</keyword>
<sequence length="899" mass="99730">MVSGPLQSLFRLRQLAKLFHPYYSNFTTLSPLESRIRSTIKLCKRFEDLKPLDSLLIVTGLIDLKLVITEFIQRCFDLGSPELALSTFCGSRNRSLLLQNLLIKRLSNLGLYQDVIFVYQTCRLSGCPGGDYTFPYVIKACSAMRDPNVSTLAIIVPVCTRLGLLHLSESLHGYAVKCGFNRDELLTPALISMHANGGDICAAKHLFEFSLTKNVIVWNSMIYAYTQSQSRERAFEMFSDMICADLRPNIATFVSVIPCCEKMNSICHGECLHGHAVKYGLDKQVSVATALISMYAKLGDIDSAIHIFTWMPQKNQLTWNSIISGYVHNGLLQTSLDAVCEMQLAGFRPDSVSIINVLSACSEKESFFLGKSAHAISIRKGFDSNINVSNLLLAFYSNCSQVHSSRKLFDRMANKNTISWNTMISGCVYDGQMEKATALLWKMQQEGVQLDIVTLVGILPGYNHPRDLLQGMALHGYALRFGWTSDGTLTNALISMYCNSADTDSATVLFHGLKEKSLISWNSLITGYRCHKSQNEVMLLFRQLVDDDRRPNYITLLNVLPACCKLLHGKSIHAYAIRTGAVQQTPLLTSLISMYSKYKNVASCLSVFRAGGKWNISLWNSMMSALIEAREAQRAFAFFGELLQTELEVDHITILSLVSACIPIDSMSVTNSVLAFVIKAGFFSDTTISNALVDLCAKCGDISMARSVFDTMVKKDAVSWSVMINGYGLHGDGDAAIFLLTQMENSGIQPDAITYLSVLSACSHAGLTEESKTIFSSMLFHGIQPTMEHYACILDLLGRTGQLHEAYAIVQRFPGGPSASMLESLLGACRVHGNAKLGGKIGELLIEMDPENSEVYVMLHNIYADAGRWHEANKIRIEMEERKLKKMPGFSLLEGRTYK</sequence>
<gene>
    <name evidence="3" type="ORF">Cgig2_008022</name>
</gene>
<dbReference type="GO" id="GO:0009451">
    <property type="term" value="P:RNA modification"/>
    <property type="evidence" value="ECO:0007669"/>
    <property type="project" value="InterPro"/>
</dbReference>
<dbReference type="SUPFAM" id="SSF48452">
    <property type="entry name" value="TPR-like"/>
    <property type="match status" value="1"/>
</dbReference>
<reference evidence="3" key="1">
    <citation type="submission" date="2022-04" db="EMBL/GenBank/DDBJ databases">
        <title>Carnegiea gigantea Genome sequencing and assembly v2.</title>
        <authorList>
            <person name="Copetti D."/>
            <person name="Sanderson M.J."/>
            <person name="Burquez A."/>
            <person name="Wojciechowski M.F."/>
        </authorList>
    </citation>
    <scope>NUCLEOTIDE SEQUENCE</scope>
    <source>
        <strain evidence="3">SGP5-SGP5p</strain>
        <tissue evidence="3">Aerial part</tissue>
    </source>
</reference>
<dbReference type="Pfam" id="PF20431">
    <property type="entry name" value="E_motif"/>
    <property type="match status" value="1"/>
</dbReference>
<dbReference type="InterPro" id="IPR002885">
    <property type="entry name" value="PPR_rpt"/>
</dbReference>
<evidence type="ECO:0000256" key="2">
    <source>
        <dbReference type="PROSITE-ProRule" id="PRU00708"/>
    </source>
</evidence>
<dbReference type="PANTHER" id="PTHR24015">
    <property type="entry name" value="OS07G0578800 PROTEIN-RELATED"/>
    <property type="match status" value="1"/>
</dbReference>